<feature type="region of interest" description="Disordered" evidence="1">
    <location>
        <begin position="540"/>
        <end position="560"/>
    </location>
</feature>
<protein>
    <recommendedName>
        <fullName evidence="7">DUF2207 domain-containing protein</fullName>
    </recommendedName>
</protein>
<evidence type="ECO:0000313" key="6">
    <source>
        <dbReference type="Proteomes" id="UP000613512"/>
    </source>
</evidence>
<feature type="domain" description="Predicted membrane protein YciQ-like C-terminal" evidence="4">
    <location>
        <begin position="285"/>
        <end position="459"/>
    </location>
</feature>
<organism evidence="5 6">
    <name type="scientific">Ornithinibacillus halotolerans</name>
    <dbReference type="NCBI Taxonomy" id="1274357"/>
    <lineage>
        <taxon>Bacteria</taxon>
        <taxon>Bacillati</taxon>
        <taxon>Bacillota</taxon>
        <taxon>Bacilli</taxon>
        <taxon>Bacillales</taxon>
        <taxon>Bacillaceae</taxon>
        <taxon>Ornithinibacillus</taxon>
    </lineage>
</organism>
<evidence type="ECO:0000256" key="1">
    <source>
        <dbReference type="SAM" id="MobiDB-lite"/>
    </source>
</evidence>
<feature type="domain" description="DUF2207" evidence="3">
    <location>
        <begin position="28"/>
        <end position="193"/>
    </location>
</feature>
<feature type="transmembrane region" description="Helical" evidence="2">
    <location>
        <begin position="396"/>
        <end position="414"/>
    </location>
</feature>
<keyword evidence="2" id="KW-0812">Transmembrane</keyword>
<evidence type="ECO:0008006" key="7">
    <source>
        <dbReference type="Google" id="ProtNLM"/>
    </source>
</evidence>
<keyword evidence="6" id="KW-1185">Reference proteome</keyword>
<reference evidence="5" key="2">
    <citation type="submission" date="2020-09" db="EMBL/GenBank/DDBJ databases">
        <authorList>
            <person name="Sun Q."/>
            <person name="Zhou Y."/>
        </authorList>
    </citation>
    <scope>NUCLEOTIDE SEQUENCE</scope>
    <source>
        <strain evidence="5">CGMCC 1.12408</strain>
    </source>
</reference>
<name>A0A916RWL8_9BACI</name>
<keyword evidence="2" id="KW-0472">Membrane</keyword>
<evidence type="ECO:0000256" key="2">
    <source>
        <dbReference type="SAM" id="Phobius"/>
    </source>
</evidence>
<dbReference type="Pfam" id="PF09972">
    <property type="entry name" value="DUF2207"/>
    <property type="match status" value="1"/>
</dbReference>
<gene>
    <name evidence="5" type="ORF">GCM10008025_17510</name>
</gene>
<feature type="transmembrane region" description="Helical" evidence="2">
    <location>
        <begin position="237"/>
        <end position="257"/>
    </location>
</feature>
<dbReference type="Proteomes" id="UP000613512">
    <property type="component" value="Unassembled WGS sequence"/>
</dbReference>
<accession>A0A916RWL8</accession>
<dbReference type="Pfam" id="PF20990">
    <property type="entry name" value="DUF2207_C"/>
    <property type="match status" value="1"/>
</dbReference>
<reference evidence="5" key="1">
    <citation type="journal article" date="2014" name="Int. J. Syst. Evol. Microbiol.">
        <title>Complete genome sequence of Corynebacterium casei LMG S-19264T (=DSM 44701T), isolated from a smear-ripened cheese.</title>
        <authorList>
            <consortium name="US DOE Joint Genome Institute (JGI-PGF)"/>
            <person name="Walter F."/>
            <person name="Albersmeier A."/>
            <person name="Kalinowski J."/>
            <person name="Ruckert C."/>
        </authorList>
    </citation>
    <scope>NUCLEOTIDE SEQUENCE</scope>
    <source>
        <strain evidence="5">CGMCC 1.12408</strain>
    </source>
</reference>
<dbReference type="InterPro" id="IPR018702">
    <property type="entry name" value="DUF2207"/>
</dbReference>
<dbReference type="InterPro" id="IPR048389">
    <property type="entry name" value="YciQ-like_C"/>
</dbReference>
<evidence type="ECO:0000313" key="5">
    <source>
        <dbReference type="EMBL" id="GGA74247.1"/>
    </source>
</evidence>
<sequence>MKKVIGLFTIVIIGLLIFPMQILAVDFTINKTNIDAYLQGNGDVHVVESHTYDFDGDFNGITRTIYPKKGATIKDFKAIENGNSLKVRLDDETYKIYRSGEDESITIELNYVIIDGVEVYTDMVQFYWPFFDSNNESDYENLTITVHPPAATSDTIAFGYDAAYGNQQIDNNGVVTFQLGLVESGQNGDIRVAYDRSIFSAAITHNESIQHTLLQEQQELKDKQLDFLEWQGNLDKVAPFVIGSFGLFLLLLLFFAWRKKHTILREVERQASQSVIPKERMSMPATIYHLRNAMVDFGDMLTIGMMDLVRKGNIKVTEKDTYTLVNSKTEYEHERQLIHLLFKKIGENGIFTFEKLEHYMKSALNKKSLYNDLSMYQGALVQEINSHQLFHNFTKLRWFIGITSLFLIPFMILLGLYQLFMWLFFALIMMFALLFFSFLFKVRTVEGKLIKHEWKQFKENFSTIQTNHWYNLSKDDKERALLFSTGMKDKKLVDINKSLIKKDASIQDDSSYLVLQLITLSTLASVNFGSVSNVSAESSTTTTTFTGTGVGGGGGGSGAF</sequence>
<proteinExistence type="predicted"/>
<dbReference type="EMBL" id="BMEY01000007">
    <property type="protein sequence ID" value="GGA74247.1"/>
    <property type="molecule type" value="Genomic_DNA"/>
</dbReference>
<keyword evidence="2" id="KW-1133">Transmembrane helix</keyword>
<evidence type="ECO:0000259" key="4">
    <source>
        <dbReference type="Pfam" id="PF20990"/>
    </source>
</evidence>
<feature type="compositionally biased region" description="Gly residues" evidence="1">
    <location>
        <begin position="548"/>
        <end position="560"/>
    </location>
</feature>
<evidence type="ECO:0000259" key="3">
    <source>
        <dbReference type="Pfam" id="PF09972"/>
    </source>
</evidence>
<feature type="transmembrane region" description="Helical" evidence="2">
    <location>
        <begin position="420"/>
        <end position="440"/>
    </location>
</feature>
<dbReference type="RefSeq" id="WP_188384309.1">
    <property type="nucleotide sequence ID" value="NZ_BMEY01000007.1"/>
</dbReference>
<dbReference type="AlphaFoldDB" id="A0A916RWL8"/>
<comment type="caution">
    <text evidence="5">The sequence shown here is derived from an EMBL/GenBank/DDBJ whole genome shotgun (WGS) entry which is preliminary data.</text>
</comment>